<dbReference type="Proteomes" id="UP000287467">
    <property type="component" value="Unassembled WGS sequence"/>
</dbReference>
<name>A0A430VT28_THESC</name>
<evidence type="ECO:0000313" key="2">
    <source>
        <dbReference type="Proteomes" id="UP000287467"/>
    </source>
</evidence>
<comment type="caution">
    <text evidence="1">The sequence shown here is derived from an EMBL/GenBank/DDBJ whole genome shotgun (WGS) entry which is preliminary data.</text>
</comment>
<protein>
    <submittedName>
        <fullName evidence="1">Uncharacterized protein</fullName>
    </submittedName>
</protein>
<gene>
    <name evidence="1" type="ORF">CSW14_05270</name>
</gene>
<evidence type="ECO:0000313" key="1">
    <source>
        <dbReference type="EMBL" id="RTI57162.1"/>
    </source>
</evidence>
<dbReference type="EMBL" id="PEMW01000137">
    <property type="protein sequence ID" value="RTI57162.1"/>
    <property type="molecule type" value="Genomic_DNA"/>
</dbReference>
<accession>A0A430VT28</accession>
<organism evidence="1 2">
    <name type="scientific">Thermus scotoductus</name>
    <dbReference type="NCBI Taxonomy" id="37636"/>
    <lineage>
        <taxon>Bacteria</taxon>
        <taxon>Thermotogati</taxon>
        <taxon>Deinococcota</taxon>
        <taxon>Deinococci</taxon>
        <taxon>Thermales</taxon>
        <taxon>Thermaceae</taxon>
        <taxon>Thermus</taxon>
    </lineage>
</organism>
<dbReference type="AlphaFoldDB" id="A0A430VT28"/>
<reference evidence="1 2" key="1">
    <citation type="journal article" date="2019" name="Extremophiles">
        <title>Biogeography of thermophiles and predominance of Thermus scotoductus in domestic water heaters.</title>
        <authorList>
            <person name="Wilpiszeski R.L."/>
            <person name="Zhang Z."/>
            <person name="House C.H."/>
        </authorList>
    </citation>
    <scope>NUCLEOTIDE SEQUENCE [LARGE SCALE GENOMIC DNA]</scope>
    <source>
        <strain evidence="1 2">1_S1</strain>
    </source>
</reference>
<proteinExistence type="predicted"/>
<sequence>MGLVGEGPFYLVLRPQALDLWWPRVEALLPQFPKRYEVRWYPDGSRAVVAWDLEALKVWYKRVLRG</sequence>